<evidence type="ECO:0000313" key="3">
    <source>
        <dbReference type="Proteomes" id="UP000245790"/>
    </source>
</evidence>
<proteinExistence type="predicted"/>
<dbReference type="EMBL" id="QGGU01000014">
    <property type="protein sequence ID" value="PWK45380.1"/>
    <property type="molecule type" value="Genomic_DNA"/>
</dbReference>
<dbReference type="SUPFAM" id="SSF50630">
    <property type="entry name" value="Acid proteases"/>
    <property type="match status" value="1"/>
</dbReference>
<dbReference type="PANTHER" id="PTHR38037:SF2">
    <property type="entry name" value="ATP-DEPENDENT ZINC PROTEASE DOMAIN-CONTAINING PROTEIN-RELATED"/>
    <property type="match status" value="1"/>
</dbReference>
<accession>A0A316FEA7</accession>
<dbReference type="InterPro" id="IPR008503">
    <property type="entry name" value="Asp_endopeptidase"/>
</dbReference>
<comment type="caution">
    <text evidence="2">The sequence shown here is derived from an EMBL/GenBank/DDBJ whole genome shotgun (WGS) entry which is preliminary data.</text>
</comment>
<gene>
    <name evidence="2" type="ORF">C8D97_11453</name>
</gene>
<dbReference type="InterPro" id="IPR021109">
    <property type="entry name" value="Peptidase_aspartic_dom_sf"/>
</dbReference>
<dbReference type="Proteomes" id="UP000245790">
    <property type="component" value="Unassembled WGS sequence"/>
</dbReference>
<organism evidence="2 3">
    <name type="scientific">Pleionea mediterranea</name>
    <dbReference type="NCBI Taxonomy" id="523701"/>
    <lineage>
        <taxon>Bacteria</taxon>
        <taxon>Pseudomonadati</taxon>
        <taxon>Pseudomonadota</taxon>
        <taxon>Gammaproteobacteria</taxon>
        <taxon>Oceanospirillales</taxon>
        <taxon>Pleioneaceae</taxon>
        <taxon>Pleionea</taxon>
    </lineage>
</organism>
<keyword evidence="3" id="KW-1185">Reference proteome</keyword>
<dbReference type="OrthoDB" id="9782977at2"/>
<dbReference type="AlphaFoldDB" id="A0A316FEA7"/>
<dbReference type="Pfam" id="PF05618">
    <property type="entry name" value="Zn_protease"/>
    <property type="match status" value="1"/>
</dbReference>
<protein>
    <recommendedName>
        <fullName evidence="1">Retropepsin-like aspartic endopeptidase domain-containing protein</fullName>
    </recommendedName>
</protein>
<reference evidence="2 3" key="1">
    <citation type="submission" date="2018-05" db="EMBL/GenBank/DDBJ databases">
        <title>Genomic Encyclopedia of Type Strains, Phase IV (KMG-IV): sequencing the most valuable type-strain genomes for metagenomic binning, comparative biology and taxonomic classification.</title>
        <authorList>
            <person name="Goeker M."/>
        </authorList>
    </citation>
    <scope>NUCLEOTIDE SEQUENCE [LARGE SCALE GENOMIC DNA]</scope>
    <source>
        <strain evidence="2 3">DSM 25350</strain>
    </source>
</reference>
<feature type="domain" description="Retropepsin-like aspartic endopeptidase" evidence="1">
    <location>
        <begin position="9"/>
        <end position="141"/>
    </location>
</feature>
<evidence type="ECO:0000259" key="1">
    <source>
        <dbReference type="Pfam" id="PF05618"/>
    </source>
</evidence>
<dbReference type="Gene3D" id="2.40.70.10">
    <property type="entry name" value="Acid Proteases"/>
    <property type="match status" value="1"/>
</dbReference>
<dbReference type="PANTHER" id="PTHR38037">
    <property type="entry name" value="ZN_PROTEASE DOMAIN-CONTAINING PROTEIN"/>
    <property type="match status" value="1"/>
</dbReference>
<dbReference type="RefSeq" id="WP_109764923.1">
    <property type="nucleotide sequence ID" value="NZ_QGGU01000014.1"/>
</dbReference>
<name>A0A316FEA7_9GAMM</name>
<sequence length="155" mass="17752">MTKSKKQLVGITELCDLPELEIKELHVRVDSGAKTSSLHVDNLQEFKKGKELWISFDIHPDYHNVEKIVRRKAKAKAIRTIKSSNATKEHRYVIDTLIKLGDDEWTIELTLTDRSGMTYLMLLGREAMAGRLLIDPELEYVLSDSVSEDNKKQKA</sequence>
<evidence type="ECO:0000313" key="2">
    <source>
        <dbReference type="EMBL" id="PWK45380.1"/>
    </source>
</evidence>